<dbReference type="GO" id="GO:0016757">
    <property type="term" value="F:glycosyltransferase activity"/>
    <property type="evidence" value="ECO:0007669"/>
    <property type="project" value="UniProtKB-KW"/>
</dbReference>
<keyword evidence="5 7" id="KW-1133">Transmembrane helix</keyword>
<organism evidence="9 10">
    <name type="scientific">Salinarimonas ramus</name>
    <dbReference type="NCBI Taxonomy" id="690164"/>
    <lineage>
        <taxon>Bacteria</taxon>
        <taxon>Pseudomonadati</taxon>
        <taxon>Pseudomonadota</taxon>
        <taxon>Alphaproteobacteria</taxon>
        <taxon>Hyphomicrobiales</taxon>
        <taxon>Salinarimonadaceae</taxon>
        <taxon>Salinarimonas</taxon>
    </lineage>
</organism>
<dbReference type="EMBL" id="BMMF01000004">
    <property type="protein sequence ID" value="GGK29009.1"/>
    <property type="molecule type" value="Genomic_DNA"/>
</dbReference>
<comment type="subcellular location">
    <subcellularLocation>
        <location evidence="1">Membrane</location>
        <topology evidence="1">Multi-pass membrane protein</topology>
    </subcellularLocation>
</comment>
<evidence type="ECO:0000256" key="1">
    <source>
        <dbReference type="ARBA" id="ARBA00004141"/>
    </source>
</evidence>
<feature type="transmembrane region" description="Helical" evidence="7">
    <location>
        <begin position="480"/>
        <end position="498"/>
    </location>
</feature>
<accession>A0A917V337</accession>
<evidence type="ECO:0000256" key="5">
    <source>
        <dbReference type="ARBA" id="ARBA00022989"/>
    </source>
</evidence>
<keyword evidence="3 9" id="KW-0808">Transferase</keyword>
<evidence type="ECO:0000256" key="2">
    <source>
        <dbReference type="ARBA" id="ARBA00022676"/>
    </source>
</evidence>
<evidence type="ECO:0000259" key="8">
    <source>
        <dbReference type="Pfam" id="PF13632"/>
    </source>
</evidence>
<evidence type="ECO:0000256" key="6">
    <source>
        <dbReference type="ARBA" id="ARBA00023136"/>
    </source>
</evidence>
<evidence type="ECO:0000313" key="10">
    <source>
        <dbReference type="Proteomes" id="UP000600449"/>
    </source>
</evidence>
<dbReference type="Proteomes" id="UP000600449">
    <property type="component" value="Unassembled WGS sequence"/>
</dbReference>
<comment type="caution">
    <text evidence="9">The sequence shown here is derived from an EMBL/GenBank/DDBJ whole genome shotgun (WGS) entry which is preliminary data.</text>
</comment>
<dbReference type="SUPFAM" id="SSF53448">
    <property type="entry name" value="Nucleotide-diphospho-sugar transferases"/>
    <property type="match status" value="1"/>
</dbReference>
<protein>
    <submittedName>
        <fullName evidence="9">Glycosyl transferase</fullName>
    </submittedName>
</protein>
<dbReference type="Gene3D" id="3.90.550.10">
    <property type="entry name" value="Spore Coat Polysaccharide Biosynthesis Protein SpsA, Chain A"/>
    <property type="match status" value="1"/>
</dbReference>
<reference evidence="9 10" key="1">
    <citation type="journal article" date="2014" name="Int. J. Syst. Evol. Microbiol.">
        <title>Complete genome sequence of Corynebacterium casei LMG S-19264T (=DSM 44701T), isolated from a smear-ripened cheese.</title>
        <authorList>
            <consortium name="US DOE Joint Genome Institute (JGI-PGF)"/>
            <person name="Walter F."/>
            <person name="Albersmeier A."/>
            <person name="Kalinowski J."/>
            <person name="Ruckert C."/>
        </authorList>
    </citation>
    <scope>NUCLEOTIDE SEQUENCE [LARGE SCALE GENOMIC DNA]</scope>
    <source>
        <strain evidence="9 10">CGMCC 1.9161</strain>
    </source>
</reference>
<feature type="transmembrane region" description="Helical" evidence="7">
    <location>
        <begin position="544"/>
        <end position="567"/>
    </location>
</feature>
<evidence type="ECO:0000256" key="7">
    <source>
        <dbReference type="SAM" id="Phobius"/>
    </source>
</evidence>
<feature type="domain" description="Glycosyltransferase 2-like" evidence="8">
    <location>
        <begin position="315"/>
        <end position="503"/>
    </location>
</feature>
<keyword evidence="4 7" id="KW-0812">Transmembrane</keyword>
<keyword evidence="10" id="KW-1185">Reference proteome</keyword>
<gene>
    <name evidence="9" type="ORF">GCM10011322_14280</name>
</gene>
<dbReference type="GO" id="GO:0016020">
    <property type="term" value="C:membrane"/>
    <property type="evidence" value="ECO:0007669"/>
    <property type="project" value="UniProtKB-SubCell"/>
</dbReference>
<evidence type="ECO:0000256" key="4">
    <source>
        <dbReference type="ARBA" id="ARBA00022692"/>
    </source>
</evidence>
<sequence length="647" mass="68894">MQDLPTDIAFLLDHGVRRPILETAAAAARESGVDASDVLLARGLVSQDRFYRALAAAVEAPFLADVTLGPQTLFPDAIVARRAVLAHGGTSTPMLVTTPDGRETTALLERGKAPAGYAITTPPILRRAVFGLHAAEIARRAAHTLPDKAPHFSYRDGPHAWQIYGPFVFATALLLGTALVSGTLAVAGMVACLIFVVMAALRGATCLEDVPTSPLRWTPRMPDVALPVYTILVPLLNEAEVVAPLVEALAALDYPLEKLDIKLLVEAHDVSTAAAIEALALPAAFETIVVPRGEPLTKPRALNAALPLARGAFTVVYDAEDRPDPDQLRLAVAAFDREGPDLACLQARLVIHNSQDALIAALFAIEYAALFDVVNPGLLRLGLPIPLGGTSNHFRTSALAAIGGWDAWNVTEDADIGLRLGALGLRIGDLPSATREEAPTRLPVWLRQRARWMKGFLQTLLVHTRAPRRTLAVLGPARTIAVWLLVGGTVLSALLFPLSLAIGLGMVLAAAAALVGAAPEAALLDDLVTHASIATLAPPLPFPVAVLAATTFAVGMAATLVVAEIALRRRKRRDLRPMLALLPVYLVLVSLGAWRGVWDLALRPYHWHKTTHGLAPPERLLPRLRRHAGALRARLGGGRVRGRAPAE</sequence>
<evidence type="ECO:0000313" key="9">
    <source>
        <dbReference type="EMBL" id="GGK29009.1"/>
    </source>
</evidence>
<feature type="transmembrane region" description="Helical" evidence="7">
    <location>
        <begin position="579"/>
        <end position="597"/>
    </location>
</feature>
<proteinExistence type="predicted"/>
<keyword evidence="6 7" id="KW-0472">Membrane</keyword>
<dbReference type="PANTHER" id="PTHR43867:SF2">
    <property type="entry name" value="CELLULOSE SYNTHASE CATALYTIC SUBUNIT A [UDP-FORMING]"/>
    <property type="match status" value="1"/>
</dbReference>
<keyword evidence="2" id="KW-0328">Glycosyltransferase</keyword>
<dbReference type="InterPro" id="IPR001173">
    <property type="entry name" value="Glyco_trans_2-like"/>
</dbReference>
<name>A0A917V337_9HYPH</name>
<dbReference type="InterPro" id="IPR029044">
    <property type="entry name" value="Nucleotide-diphossugar_trans"/>
</dbReference>
<feature type="transmembrane region" description="Helical" evidence="7">
    <location>
        <begin position="168"/>
        <end position="201"/>
    </location>
</feature>
<evidence type="ECO:0000256" key="3">
    <source>
        <dbReference type="ARBA" id="ARBA00022679"/>
    </source>
</evidence>
<dbReference type="PANTHER" id="PTHR43867">
    <property type="entry name" value="CELLULOSE SYNTHASE CATALYTIC SUBUNIT A [UDP-FORMING]"/>
    <property type="match status" value="1"/>
</dbReference>
<dbReference type="Pfam" id="PF13632">
    <property type="entry name" value="Glyco_trans_2_3"/>
    <property type="match status" value="1"/>
</dbReference>
<dbReference type="AlphaFoldDB" id="A0A917V337"/>
<dbReference type="InterPro" id="IPR050321">
    <property type="entry name" value="Glycosyltr_2/OpgH_subfam"/>
</dbReference>